<dbReference type="RefSeq" id="WP_133817423.1">
    <property type="nucleotide sequence ID" value="NZ_SNZH01000002.1"/>
</dbReference>
<dbReference type="OrthoDB" id="459617at2"/>
<dbReference type="AlphaFoldDB" id="A0A4R6Z7C8"/>
<evidence type="ECO:0000313" key="1">
    <source>
        <dbReference type="EMBL" id="TDR47710.1"/>
    </source>
</evidence>
<proteinExistence type="predicted"/>
<accession>A0A4R6Z7C8</accession>
<reference evidence="1 2" key="1">
    <citation type="submission" date="2019-03" db="EMBL/GenBank/DDBJ databases">
        <title>Genomic Encyclopedia of Type Strains, Phase IV (KMG-IV): sequencing the most valuable type-strain genomes for metagenomic binning, comparative biology and taxonomic classification.</title>
        <authorList>
            <person name="Goeker M."/>
        </authorList>
    </citation>
    <scope>NUCLEOTIDE SEQUENCE [LARGE SCALE GENOMIC DNA]</scope>
    <source>
        <strain evidence="1 2">DSM 21667</strain>
    </source>
</reference>
<dbReference type="SUPFAM" id="SSF54427">
    <property type="entry name" value="NTF2-like"/>
    <property type="match status" value="1"/>
</dbReference>
<name>A0A4R6Z7C8_9GAMM</name>
<dbReference type="Proteomes" id="UP000295293">
    <property type="component" value="Unassembled WGS sequence"/>
</dbReference>
<evidence type="ECO:0008006" key="3">
    <source>
        <dbReference type="Google" id="ProtNLM"/>
    </source>
</evidence>
<evidence type="ECO:0000313" key="2">
    <source>
        <dbReference type="Proteomes" id="UP000295293"/>
    </source>
</evidence>
<dbReference type="InterPro" id="IPR032710">
    <property type="entry name" value="NTF2-like_dom_sf"/>
</dbReference>
<organism evidence="1 2">
    <name type="scientific">Tahibacter aquaticus</name>
    <dbReference type="NCBI Taxonomy" id="520092"/>
    <lineage>
        <taxon>Bacteria</taxon>
        <taxon>Pseudomonadati</taxon>
        <taxon>Pseudomonadota</taxon>
        <taxon>Gammaproteobacteria</taxon>
        <taxon>Lysobacterales</taxon>
        <taxon>Rhodanobacteraceae</taxon>
        <taxon>Tahibacter</taxon>
    </lineage>
</organism>
<comment type="caution">
    <text evidence="1">The sequence shown here is derived from an EMBL/GenBank/DDBJ whole genome shotgun (WGS) entry which is preliminary data.</text>
</comment>
<keyword evidence="2" id="KW-1185">Reference proteome</keyword>
<dbReference type="EMBL" id="SNZH01000002">
    <property type="protein sequence ID" value="TDR47710.1"/>
    <property type="molecule type" value="Genomic_DNA"/>
</dbReference>
<sequence>MHAYVSILQTYMRALGESDYATVKSLFATGGKVRSPFLGEMPAGPFFDRLADASTRNVITPIDIFLSTTDQQHATAYFQYDWTVRDGSVITFKVMDLFSFEPGTPLVSYLDLIYDTHPIRVSAGNKYEQ</sequence>
<gene>
    <name evidence="1" type="ORF">DFR29_102370</name>
</gene>
<dbReference type="Gene3D" id="3.10.450.50">
    <property type="match status" value="1"/>
</dbReference>
<protein>
    <recommendedName>
        <fullName evidence="3">SnoaL-like protein</fullName>
    </recommendedName>
</protein>